<sequence length="70" mass="7795">MEIKKVFQVGPFSRVACLLCLFFSFAAGSEPSHFQRLHLKIEIFQICYLLPSPAAGFSLCGCGIFDFFVA</sequence>
<comment type="caution">
    <text evidence="1">The sequence shown here is derived from an EMBL/GenBank/DDBJ whole genome shotgun (WGS) entry which is preliminary data.</text>
</comment>
<dbReference type="Proteomes" id="UP001054252">
    <property type="component" value="Unassembled WGS sequence"/>
</dbReference>
<dbReference type="EMBL" id="BPVZ01000019">
    <property type="protein sequence ID" value="GKV02721.1"/>
    <property type="molecule type" value="Genomic_DNA"/>
</dbReference>
<proteinExistence type="predicted"/>
<evidence type="ECO:0008006" key="3">
    <source>
        <dbReference type="Google" id="ProtNLM"/>
    </source>
</evidence>
<dbReference type="AlphaFoldDB" id="A0AAV5ILD1"/>
<protein>
    <recommendedName>
        <fullName evidence="3">Secreted protein</fullName>
    </recommendedName>
</protein>
<name>A0AAV5ILD1_9ROSI</name>
<evidence type="ECO:0000313" key="1">
    <source>
        <dbReference type="EMBL" id="GKV02721.1"/>
    </source>
</evidence>
<organism evidence="1 2">
    <name type="scientific">Rubroshorea leprosula</name>
    <dbReference type="NCBI Taxonomy" id="152421"/>
    <lineage>
        <taxon>Eukaryota</taxon>
        <taxon>Viridiplantae</taxon>
        <taxon>Streptophyta</taxon>
        <taxon>Embryophyta</taxon>
        <taxon>Tracheophyta</taxon>
        <taxon>Spermatophyta</taxon>
        <taxon>Magnoliopsida</taxon>
        <taxon>eudicotyledons</taxon>
        <taxon>Gunneridae</taxon>
        <taxon>Pentapetalae</taxon>
        <taxon>rosids</taxon>
        <taxon>malvids</taxon>
        <taxon>Malvales</taxon>
        <taxon>Dipterocarpaceae</taxon>
        <taxon>Rubroshorea</taxon>
    </lineage>
</organism>
<reference evidence="1 2" key="1">
    <citation type="journal article" date="2021" name="Commun. Biol.">
        <title>The genome of Shorea leprosula (Dipterocarpaceae) highlights the ecological relevance of drought in aseasonal tropical rainforests.</title>
        <authorList>
            <person name="Ng K.K.S."/>
            <person name="Kobayashi M.J."/>
            <person name="Fawcett J.A."/>
            <person name="Hatakeyama M."/>
            <person name="Paape T."/>
            <person name="Ng C.H."/>
            <person name="Ang C.C."/>
            <person name="Tnah L.H."/>
            <person name="Lee C.T."/>
            <person name="Nishiyama T."/>
            <person name="Sese J."/>
            <person name="O'Brien M.J."/>
            <person name="Copetti D."/>
            <person name="Mohd Noor M.I."/>
            <person name="Ong R.C."/>
            <person name="Putra M."/>
            <person name="Sireger I.Z."/>
            <person name="Indrioko S."/>
            <person name="Kosugi Y."/>
            <person name="Izuno A."/>
            <person name="Isagi Y."/>
            <person name="Lee S.L."/>
            <person name="Shimizu K.K."/>
        </authorList>
    </citation>
    <scope>NUCLEOTIDE SEQUENCE [LARGE SCALE GENOMIC DNA]</scope>
    <source>
        <strain evidence="1">214</strain>
    </source>
</reference>
<keyword evidence="2" id="KW-1185">Reference proteome</keyword>
<evidence type="ECO:0000313" key="2">
    <source>
        <dbReference type="Proteomes" id="UP001054252"/>
    </source>
</evidence>
<accession>A0AAV5ILD1</accession>
<gene>
    <name evidence="1" type="ORF">SLEP1_g15118</name>
</gene>